<name>A0ABN2BZF7_9ACTN</name>
<evidence type="ECO:0000313" key="3">
    <source>
        <dbReference type="EMBL" id="GAA1549987.1"/>
    </source>
</evidence>
<protein>
    <recommendedName>
        <fullName evidence="2">STAS domain-containing protein</fullName>
    </recommendedName>
</protein>
<evidence type="ECO:0000256" key="1">
    <source>
        <dbReference type="SAM" id="MobiDB-lite"/>
    </source>
</evidence>
<dbReference type="Gene3D" id="3.30.750.24">
    <property type="entry name" value="STAS domain"/>
    <property type="match status" value="1"/>
</dbReference>
<organism evidence="3 4">
    <name type="scientific">Kribbella lupini</name>
    <dbReference type="NCBI Taxonomy" id="291602"/>
    <lineage>
        <taxon>Bacteria</taxon>
        <taxon>Bacillati</taxon>
        <taxon>Actinomycetota</taxon>
        <taxon>Actinomycetes</taxon>
        <taxon>Propionibacteriales</taxon>
        <taxon>Kribbellaceae</taxon>
        <taxon>Kribbella</taxon>
    </lineage>
</organism>
<dbReference type="InterPro" id="IPR050267">
    <property type="entry name" value="Anti-sigma-factor_SerPK"/>
</dbReference>
<evidence type="ECO:0000313" key="4">
    <source>
        <dbReference type="Proteomes" id="UP001500363"/>
    </source>
</evidence>
<feature type="domain" description="STAS" evidence="2">
    <location>
        <begin position="27"/>
        <end position="97"/>
    </location>
</feature>
<feature type="region of interest" description="Disordered" evidence="1">
    <location>
        <begin position="264"/>
        <end position="295"/>
    </location>
</feature>
<reference evidence="3 4" key="1">
    <citation type="journal article" date="2019" name="Int. J. Syst. Evol. Microbiol.">
        <title>The Global Catalogue of Microorganisms (GCM) 10K type strain sequencing project: providing services to taxonomists for standard genome sequencing and annotation.</title>
        <authorList>
            <consortium name="The Broad Institute Genomics Platform"/>
            <consortium name="The Broad Institute Genome Sequencing Center for Infectious Disease"/>
            <person name="Wu L."/>
            <person name="Ma J."/>
        </authorList>
    </citation>
    <scope>NUCLEOTIDE SEQUENCE [LARGE SCALE GENOMIC DNA]</scope>
    <source>
        <strain evidence="3 4">JCM 14303</strain>
    </source>
</reference>
<accession>A0ABN2BZF7</accession>
<dbReference type="InterPro" id="IPR002645">
    <property type="entry name" value="STAS_dom"/>
</dbReference>
<dbReference type="Gene3D" id="3.30.565.10">
    <property type="entry name" value="Histidine kinase-like ATPase, C-terminal domain"/>
    <property type="match status" value="1"/>
</dbReference>
<dbReference type="PANTHER" id="PTHR35526:SF3">
    <property type="entry name" value="ANTI-SIGMA-F FACTOR RSBW"/>
    <property type="match status" value="1"/>
</dbReference>
<proteinExistence type="predicted"/>
<gene>
    <name evidence="3" type="ORF">GCM10009741_62900</name>
</gene>
<dbReference type="Proteomes" id="UP001500363">
    <property type="component" value="Unassembled WGS sequence"/>
</dbReference>
<sequence length="295" mass="31398">MDHGVPEQLISAGGAGLMIAVDDSTVGIAVVTLTGAVSLSAVPRIRDTLMKCIAEQPSSIVVDLSLARLEQAYVLNVFSMVARRAALWSGVQLILVSGAAFDGGLSVAARTLGRFVRICPTLTQARVAARRAPLRRLAVMILPPSEASPHTARTYVTDVCTTWGCTTLLDDAVLVANELVCTALHRSAGDLILRLELRRGLLTVAVTDDCPDPPDVPTLPGGPPVDPIRIRILSELAKACGSSPTRNGDRINWAVLRDPSATTDNHPLGSLHRPQLPPPVQHTGRSHLTPWQNHS</sequence>
<comment type="caution">
    <text evidence="3">The sequence shown here is derived from an EMBL/GenBank/DDBJ whole genome shotgun (WGS) entry which is preliminary data.</text>
</comment>
<dbReference type="EMBL" id="BAAANC010000003">
    <property type="protein sequence ID" value="GAA1549987.1"/>
    <property type="molecule type" value="Genomic_DNA"/>
</dbReference>
<dbReference type="PANTHER" id="PTHR35526">
    <property type="entry name" value="ANTI-SIGMA-F FACTOR RSBW-RELATED"/>
    <property type="match status" value="1"/>
</dbReference>
<dbReference type="PROSITE" id="PS50801">
    <property type="entry name" value="STAS"/>
    <property type="match status" value="1"/>
</dbReference>
<evidence type="ECO:0000259" key="2">
    <source>
        <dbReference type="PROSITE" id="PS50801"/>
    </source>
</evidence>
<dbReference type="InterPro" id="IPR036890">
    <property type="entry name" value="HATPase_C_sf"/>
</dbReference>
<keyword evidence="4" id="KW-1185">Reference proteome</keyword>
<dbReference type="InterPro" id="IPR036513">
    <property type="entry name" value="STAS_dom_sf"/>
</dbReference>